<protein>
    <submittedName>
        <fullName evidence="6">LysR family transcriptional regulator</fullName>
    </submittedName>
</protein>
<evidence type="ECO:0000259" key="5">
    <source>
        <dbReference type="PROSITE" id="PS50931"/>
    </source>
</evidence>
<dbReference type="PRINTS" id="PR00039">
    <property type="entry name" value="HTHLYSR"/>
</dbReference>
<dbReference type="SUPFAM" id="SSF46785">
    <property type="entry name" value="Winged helix' DNA-binding domain"/>
    <property type="match status" value="1"/>
</dbReference>
<dbReference type="PANTHER" id="PTHR30579">
    <property type="entry name" value="TRANSCRIPTIONAL REGULATOR"/>
    <property type="match status" value="1"/>
</dbReference>
<feature type="domain" description="HTH lysR-type" evidence="5">
    <location>
        <begin position="8"/>
        <end position="65"/>
    </location>
</feature>
<keyword evidence="4" id="KW-0804">Transcription</keyword>
<dbReference type="InterPro" id="IPR036388">
    <property type="entry name" value="WH-like_DNA-bd_sf"/>
</dbReference>
<sequence length="292" mass="30568">MVVPARALDSDAVQAFVLVADLGGFTRAAEALGTSQAAVSLRLKRLEERLGHRLIERTPRRVRLSERGEAFLPAARDLLAAQARAWQQVAPEPPRRLILGISDHVAGPELPVLIGRIAAQDPGLLIEVRIAGSRDLVAAFARAEIDAAIVRSEDGPLPRRGEGRLLAREPLGWFAGPGFRHRPGEALRLATLAGSCGVRETALRCLDAAGIPWTEVFVGGGVLAVGAAVSAGLGVAALARRVAPPGAVEVGERLGLPPLPTADVVLHARAREPRATAALRLVGAAFRAAATV</sequence>
<accession>A0A2U8VPL5</accession>
<dbReference type="Pfam" id="PF00126">
    <property type="entry name" value="HTH_1"/>
    <property type="match status" value="1"/>
</dbReference>
<dbReference type="PROSITE" id="PS50931">
    <property type="entry name" value="HTH_LYSR"/>
    <property type="match status" value="1"/>
</dbReference>
<dbReference type="GO" id="GO:0003677">
    <property type="term" value="F:DNA binding"/>
    <property type="evidence" value="ECO:0007669"/>
    <property type="project" value="UniProtKB-KW"/>
</dbReference>
<proteinExistence type="inferred from homology"/>
<dbReference type="EMBL" id="CP029551">
    <property type="protein sequence ID" value="AWN35316.1"/>
    <property type="molecule type" value="Genomic_DNA"/>
</dbReference>
<comment type="similarity">
    <text evidence="1">Belongs to the LysR transcriptional regulatory family.</text>
</comment>
<name>A0A2U8VPL5_9HYPH</name>
<dbReference type="GO" id="GO:0003700">
    <property type="term" value="F:DNA-binding transcription factor activity"/>
    <property type="evidence" value="ECO:0007669"/>
    <property type="project" value="InterPro"/>
</dbReference>
<dbReference type="OrthoDB" id="8442847at2"/>
<dbReference type="InterPro" id="IPR005119">
    <property type="entry name" value="LysR_subst-bd"/>
</dbReference>
<dbReference type="AlphaFoldDB" id="A0A2U8VPL5"/>
<gene>
    <name evidence="6" type="ORF">DK427_05870</name>
</gene>
<dbReference type="KEGG" id="meti:DK427_05870"/>
<evidence type="ECO:0000313" key="6">
    <source>
        <dbReference type="EMBL" id="AWN35316.1"/>
    </source>
</evidence>
<keyword evidence="7" id="KW-1185">Reference proteome</keyword>
<keyword evidence="2" id="KW-0805">Transcription regulation</keyword>
<dbReference type="InterPro" id="IPR050176">
    <property type="entry name" value="LTTR"/>
</dbReference>
<dbReference type="Gene3D" id="3.40.190.10">
    <property type="entry name" value="Periplasmic binding protein-like II"/>
    <property type="match status" value="2"/>
</dbReference>
<dbReference type="Gene3D" id="1.10.10.10">
    <property type="entry name" value="Winged helix-like DNA-binding domain superfamily/Winged helix DNA-binding domain"/>
    <property type="match status" value="1"/>
</dbReference>
<evidence type="ECO:0000256" key="1">
    <source>
        <dbReference type="ARBA" id="ARBA00009437"/>
    </source>
</evidence>
<evidence type="ECO:0000256" key="2">
    <source>
        <dbReference type="ARBA" id="ARBA00023015"/>
    </source>
</evidence>
<keyword evidence="3" id="KW-0238">DNA-binding</keyword>
<dbReference type="InterPro" id="IPR036390">
    <property type="entry name" value="WH_DNA-bd_sf"/>
</dbReference>
<reference evidence="6 7" key="1">
    <citation type="submission" date="2018-05" db="EMBL/GenBank/DDBJ databases">
        <title>Complete Genome Sequence of Methylobacterium sp. 17Sr1-43.</title>
        <authorList>
            <person name="Srinivasan S."/>
        </authorList>
    </citation>
    <scope>NUCLEOTIDE SEQUENCE [LARGE SCALE GENOMIC DNA]</scope>
    <source>
        <strain evidence="6 7">17Sr1-43</strain>
    </source>
</reference>
<dbReference type="Proteomes" id="UP000246058">
    <property type="component" value="Chromosome"/>
</dbReference>
<dbReference type="RefSeq" id="WP_109950438.1">
    <property type="nucleotide sequence ID" value="NZ_CP029551.1"/>
</dbReference>
<dbReference type="InterPro" id="IPR000847">
    <property type="entry name" value="LysR_HTH_N"/>
</dbReference>
<evidence type="ECO:0000313" key="7">
    <source>
        <dbReference type="Proteomes" id="UP000246058"/>
    </source>
</evidence>
<evidence type="ECO:0000256" key="4">
    <source>
        <dbReference type="ARBA" id="ARBA00023163"/>
    </source>
</evidence>
<dbReference type="PANTHER" id="PTHR30579:SF7">
    <property type="entry name" value="HTH-TYPE TRANSCRIPTIONAL REGULATOR LRHA-RELATED"/>
    <property type="match status" value="1"/>
</dbReference>
<dbReference type="SUPFAM" id="SSF53850">
    <property type="entry name" value="Periplasmic binding protein-like II"/>
    <property type="match status" value="1"/>
</dbReference>
<organism evidence="6 7">
    <name type="scientific">Methylobacterium radiodurans</name>
    <dbReference type="NCBI Taxonomy" id="2202828"/>
    <lineage>
        <taxon>Bacteria</taxon>
        <taxon>Pseudomonadati</taxon>
        <taxon>Pseudomonadota</taxon>
        <taxon>Alphaproteobacteria</taxon>
        <taxon>Hyphomicrobiales</taxon>
        <taxon>Methylobacteriaceae</taxon>
        <taxon>Methylobacterium</taxon>
    </lineage>
</organism>
<dbReference type="FunFam" id="1.10.10.10:FF:000001">
    <property type="entry name" value="LysR family transcriptional regulator"/>
    <property type="match status" value="1"/>
</dbReference>
<dbReference type="Pfam" id="PF03466">
    <property type="entry name" value="LysR_substrate"/>
    <property type="match status" value="1"/>
</dbReference>
<evidence type="ECO:0000256" key="3">
    <source>
        <dbReference type="ARBA" id="ARBA00023125"/>
    </source>
</evidence>